<dbReference type="STRING" id="1563681.BFP71_04270"/>
<dbReference type="InterPro" id="IPR005565">
    <property type="entry name" value="Hemolysn_activator_HlyB_C"/>
</dbReference>
<dbReference type="Proteomes" id="UP000095552">
    <property type="component" value="Unassembled WGS sequence"/>
</dbReference>
<dbReference type="OrthoDB" id="9811416at2"/>
<dbReference type="EMBL" id="MDGQ01000003">
    <property type="protein sequence ID" value="OEK06877.1"/>
    <property type="molecule type" value="Genomic_DNA"/>
</dbReference>
<organism evidence="2 3">
    <name type="scientific">Roseivirga misakiensis</name>
    <dbReference type="NCBI Taxonomy" id="1563681"/>
    <lineage>
        <taxon>Bacteria</taxon>
        <taxon>Pseudomonadati</taxon>
        <taxon>Bacteroidota</taxon>
        <taxon>Cytophagia</taxon>
        <taxon>Cytophagales</taxon>
        <taxon>Roseivirgaceae</taxon>
        <taxon>Roseivirga</taxon>
    </lineage>
</organism>
<dbReference type="RefSeq" id="WP_069834189.1">
    <property type="nucleotide sequence ID" value="NZ_MDGQ01000003.1"/>
</dbReference>
<sequence length="586" mass="66451">MFALLRIVLVISFLNLLVSGSLFAQKEVTLNIETKPEYQSIIKRYKYNTKATDSLSAIQTIQSLVKQLHNDGYLLANFTEIRMSNGEMNAIVDPGNPFEWLLLSPGNIDKSIIRKTAYKKSRFSNDRFDYTQLANIENKVLSYAEENGYPFAAISYDSLRIENNQFSASLNLELGPLIKFDTVEIVGEQVLKSSFATRYLGISQGANYDQNIIDGVVQRLSRLPYLRLVKSPALTFQNSEAKISLSLEKRPINTIDGIIGFLPNTSRDNGLLITGQFDLELYNPFATGKKIGLHWRRLSEETQSLRMNYFHPNVLRSPLSMDVDFEFLKQDTTFTRRDFKIDFAYDLSIHGRLSFFTNFRATDLLATSQYENSTSLPDIVDFSLGRYGLSFQLDYLDDLFLPRSGFKLNLSASVGNKTIRQNADLPGELYLGVDLKTLQYQYDLRIDNYLSINPKHIFYSAVRGGVLSNDRLFRNDAYRLGGLNTIRGFSENFFFATTYAYSTVESRLFFDETSYLSLFSDFGYIKGDFDDEGFSGEELVLGIGAGINFSTGNGIFNFVYALGTSESTGGLNFNQSKIHFGYTTRF</sequence>
<gene>
    <name evidence="2" type="ORF">BFP71_04270</name>
</gene>
<protein>
    <recommendedName>
        <fullName evidence="1">Haemolysin activator HlyB C-terminal domain-containing protein</fullName>
    </recommendedName>
</protein>
<evidence type="ECO:0000313" key="3">
    <source>
        <dbReference type="Proteomes" id="UP000095552"/>
    </source>
</evidence>
<evidence type="ECO:0000313" key="2">
    <source>
        <dbReference type="EMBL" id="OEK06877.1"/>
    </source>
</evidence>
<accession>A0A1E5T6F3</accession>
<evidence type="ECO:0000259" key="1">
    <source>
        <dbReference type="Pfam" id="PF03865"/>
    </source>
</evidence>
<keyword evidence="3" id="KW-1185">Reference proteome</keyword>
<feature type="domain" description="Haemolysin activator HlyB C-terminal" evidence="1">
    <location>
        <begin position="391"/>
        <end position="548"/>
    </location>
</feature>
<dbReference type="AlphaFoldDB" id="A0A1E5T6F3"/>
<dbReference type="Gene3D" id="2.40.160.50">
    <property type="entry name" value="membrane protein fhac: a member of the omp85/tpsb transporter family"/>
    <property type="match status" value="1"/>
</dbReference>
<proteinExistence type="predicted"/>
<comment type="caution">
    <text evidence="2">The sequence shown here is derived from an EMBL/GenBank/DDBJ whole genome shotgun (WGS) entry which is preliminary data.</text>
</comment>
<dbReference type="Pfam" id="PF03865">
    <property type="entry name" value="ShlB"/>
    <property type="match status" value="1"/>
</dbReference>
<reference evidence="2 3" key="1">
    <citation type="submission" date="2016-08" db="EMBL/GenBank/DDBJ databases">
        <title>Draft genome of Fabibacter sp. strain SK-8.</title>
        <authorList>
            <person name="Wong S.-K."/>
            <person name="Hamasaki K."/>
            <person name="Yoshizawa S."/>
        </authorList>
    </citation>
    <scope>NUCLEOTIDE SEQUENCE [LARGE SCALE GENOMIC DNA]</scope>
    <source>
        <strain evidence="2 3">SK-8</strain>
    </source>
</reference>
<name>A0A1E5T6F3_9BACT</name>